<proteinExistence type="predicted"/>
<dbReference type="InterPro" id="IPR047676">
    <property type="entry name" value="FxLYD_dom"/>
</dbReference>
<dbReference type="HOGENOM" id="CLU_1340702_0_0_2"/>
<reference evidence="3 5" key="2">
    <citation type="journal article" date="2014" name="PLoS Genet.">
        <title>Phylogenetically driven sequencing of extremely halophilic archaea reveals strategies for static and dynamic osmo-response.</title>
        <authorList>
            <person name="Becker E.A."/>
            <person name="Seitzer P.M."/>
            <person name="Tritt A."/>
            <person name="Larsen D."/>
            <person name="Krusor M."/>
            <person name="Yao A.I."/>
            <person name="Wu D."/>
            <person name="Madern D."/>
            <person name="Eisen J.A."/>
            <person name="Darling A.E."/>
            <person name="Facciotti M.T."/>
        </authorList>
    </citation>
    <scope>NUCLEOTIDE SEQUENCE [LARGE SCALE GENOMIC DNA]</scope>
    <source>
        <strain evidence="3">B3</strain>
        <strain evidence="5">DSM 18796 / CECT 7217 / JCM 14584 / KCTC 4019 / B3</strain>
    </source>
</reference>
<dbReference type="EMBL" id="CP002062">
    <property type="protein sequence ID" value="ADJ14504.1"/>
    <property type="molecule type" value="Genomic_DNA"/>
</dbReference>
<dbReference type="NCBIfam" id="NF038353">
    <property type="entry name" value="FxLYD_dom"/>
    <property type="match status" value="1"/>
</dbReference>
<organism evidence="2 4">
    <name type="scientific">Halalkalicoccus jeotgali (strain DSM 18796 / CECT 7217 / JCM 14584 / KCTC 4019 / B3)</name>
    <dbReference type="NCBI Taxonomy" id="795797"/>
    <lineage>
        <taxon>Archaea</taxon>
        <taxon>Methanobacteriati</taxon>
        <taxon>Methanobacteriota</taxon>
        <taxon>Stenosarchaea group</taxon>
        <taxon>Halobacteria</taxon>
        <taxon>Halobacteriales</taxon>
        <taxon>Halococcaceae</taxon>
        <taxon>Halalkalicoccus</taxon>
    </lineage>
</organism>
<accession>D8J9Y2</accession>
<protein>
    <submittedName>
        <fullName evidence="2">Uncharacterized protein</fullName>
    </submittedName>
</protein>
<dbReference type="Proteomes" id="UP000011645">
    <property type="component" value="Unassembled WGS sequence"/>
</dbReference>
<feature type="compositionally biased region" description="Acidic residues" evidence="1">
    <location>
        <begin position="45"/>
        <end position="60"/>
    </location>
</feature>
<dbReference type="PROSITE" id="PS51257">
    <property type="entry name" value="PROKAR_LIPOPROTEIN"/>
    <property type="match status" value="1"/>
</dbReference>
<reference evidence="2 4" key="1">
    <citation type="journal article" date="2010" name="J. Bacteriol.">
        <title>Complete genome sequence of Halalkalicoccus jeotgali B3(T), an extremely halophilic archaeon.</title>
        <authorList>
            <person name="Roh S.W."/>
            <person name="Nam Y.D."/>
            <person name="Nam S.H."/>
            <person name="Choi S.H."/>
            <person name="Park H.S."/>
            <person name="Bae J.W."/>
        </authorList>
    </citation>
    <scope>NUCLEOTIDE SEQUENCE [LARGE SCALE GENOMIC DNA]</scope>
    <source>
        <strain evidence="2">B3</strain>
        <strain evidence="4">DSM 18796 / CECT 7217 / JCM 14584 / KCTC 4019 / B3</strain>
    </source>
</reference>
<evidence type="ECO:0000313" key="5">
    <source>
        <dbReference type="Proteomes" id="UP000011645"/>
    </source>
</evidence>
<evidence type="ECO:0000256" key="1">
    <source>
        <dbReference type="SAM" id="MobiDB-lite"/>
    </source>
</evidence>
<dbReference type="PATRIC" id="fig|795797.18.peg.1113"/>
<dbReference type="EMBL" id="AOHV01000010">
    <property type="protein sequence ID" value="ELY40216.1"/>
    <property type="molecule type" value="Genomic_DNA"/>
</dbReference>
<dbReference type="AlphaFoldDB" id="D8J9Y2"/>
<dbReference type="Proteomes" id="UP000000390">
    <property type="component" value="Chromosome"/>
</dbReference>
<sequence>MNRRQYLKTGGATGLALGTAGCLGWLPWRDDSDQKQVQEGAPSEGSDEPTENDTSPETDEQSATGEKEEDKRTEAENESEGERNPLPDENDTEIDREQYNESEERDVTELDESSVSVVTDATVDDSGSVTVQIKVTNTTDATIDGVDLEVIYLDSAGKEIGLDLKVVQGLGPRGTESVEARASPVDLRGDIAEVSVTPTPQNYS</sequence>
<gene>
    <name evidence="2" type="ordered locus">HacjB3_05565</name>
    <name evidence="3" type="ORF">C497_03930</name>
</gene>
<dbReference type="KEGG" id="hje:HacjB3_05565"/>
<keyword evidence="5" id="KW-1185">Reference proteome</keyword>
<feature type="compositionally biased region" description="Basic and acidic residues" evidence="1">
    <location>
        <begin position="65"/>
        <end position="86"/>
    </location>
</feature>
<dbReference type="eggNOG" id="arCOG10172">
    <property type="taxonomic scope" value="Archaea"/>
</dbReference>
<feature type="region of interest" description="Disordered" evidence="1">
    <location>
        <begin position="22"/>
        <end position="121"/>
    </location>
</feature>
<dbReference type="RefSeq" id="WP_008414648.1">
    <property type="nucleotide sequence ID" value="NC_014297.1"/>
</dbReference>
<feature type="compositionally biased region" description="Acidic residues" evidence="1">
    <location>
        <begin position="100"/>
        <end position="112"/>
    </location>
</feature>
<evidence type="ECO:0000313" key="2">
    <source>
        <dbReference type="EMBL" id="ADJ14504.1"/>
    </source>
</evidence>
<dbReference type="GeneID" id="9418917"/>
<evidence type="ECO:0000313" key="4">
    <source>
        <dbReference type="Proteomes" id="UP000000390"/>
    </source>
</evidence>
<evidence type="ECO:0000313" key="3">
    <source>
        <dbReference type="EMBL" id="ELY40216.1"/>
    </source>
</evidence>
<name>D8J9Y2_HALJB</name>